<organism evidence="1 2">
    <name type="scientific">Sparassis crispa</name>
    <dbReference type="NCBI Taxonomy" id="139825"/>
    <lineage>
        <taxon>Eukaryota</taxon>
        <taxon>Fungi</taxon>
        <taxon>Dikarya</taxon>
        <taxon>Basidiomycota</taxon>
        <taxon>Agaricomycotina</taxon>
        <taxon>Agaricomycetes</taxon>
        <taxon>Polyporales</taxon>
        <taxon>Sparassidaceae</taxon>
        <taxon>Sparassis</taxon>
    </lineage>
</organism>
<dbReference type="RefSeq" id="XP_027617215.1">
    <property type="nucleotide sequence ID" value="XM_027761414.1"/>
</dbReference>
<proteinExistence type="predicted"/>
<gene>
    <name evidence="1" type="ORF">SCP_0901810</name>
</gene>
<dbReference type="Proteomes" id="UP000287166">
    <property type="component" value="Unassembled WGS sequence"/>
</dbReference>
<dbReference type="OrthoDB" id="2802795at2759"/>
<reference evidence="1 2" key="1">
    <citation type="journal article" date="2018" name="Sci. Rep.">
        <title>Genome sequence of the cauliflower mushroom Sparassis crispa (Hanabiratake) and its association with beneficial usage.</title>
        <authorList>
            <person name="Kiyama R."/>
            <person name="Furutani Y."/>
            <person name="Kawaguchi K."/>
            <person name="Nakanishi T."/>
        </authorList>
    </citation>
    <scope>NUCLEOTIDE SEQUENCE [LARGE SCALE GENOMIC DNA]</scope>
</reference>
<keyword evidence="2" id="KW-1185">Reference proteome</keyword>
<accession>A0A401GVU4</accession>
<evidence type="ECO:0000313" key="1">
    <source>
        <dbReference type="EMBL" id="GBE86302.1"/>
    </source>
</evidence>
<dbReference type="EMBL" id="BFAD01000009">
    <property type="protein sequence ID" value="GBE86302.1"/>
    <property type="molecule type" value="Genomic_DNA"/>
</dbReference>
<evidence type="ECO:0000313" key="2">
    <source>
        <dbReference type="Proteomes" id="UP000287166"/>
    </source>
</evidence>
<protein>
    <submittedName>
        <fullName evidence="1">Uncharacterized protein</fullName>
    </submittedName>
</protein>
<dbReference type="AlphaFoldDB" id="A0A401GVU4"/>
<dbReference type="GeneID" id="38783219"/>
<name>A0A401GVU4_9APHY</name>
<dbReference type="InParanoid" id="A0A401GVU4"/>
<sequence>MLYCPQEWSVVDSQHYFSVIKSCLKQCVASAPQNPGVLESEVPLSASGPEDDSQWKCVSFCTEGEEQIFYAYEWDRTPIPVDKRPKHRSAFSVIFPTDCINPCVDLTQEAV</sequence>
<comment type="caution">
    <text evidence="1">The sequence shown here is derived from an EMBL/GenBank/DDBJ whole genome shotgun (WGS) entry which is preliminary data.</text>
</comment>